<protein>
    <submittedName>
        <fullName evidence="3">Mutants block sporulation after engulfment</fullName>
    </submittedName>
</protein>
<evidence type="ECO:0000256" key="1">
    <source>
        <dbReference type="SAM" id="MobiDB-lite"/>
    </source>
</evidence>
<dbReference type="NCBIfam" id="TIGR02830">
    <property type="entry name" value="spore_III_AG"/>
    <property type="match status" value="1"/>
</dbReference>
<keyword evidence="2" id="KW-0812">Transmembrane</keyword>
<dbReference type="RefSeq" id="WP_034770931.1">
    <property type="nucleotide sequence ID" value="NZ_CCRF01000062.1"/>
</dbReference>
<feature type="region of interest" description="Disordered" evidence="1">
    <location>
        <begin position="53"/>
        <end position="83"/>
    </location>
</feature>
<dbReference type="InterPro" id="IPR014195">
    <property type="entry name" value="Spore_III_AG"/>
</dbReference>
<name>A0A090J2B0_9BACI</name>
<dbReference type="EMBL" id="CCRF01000062">
    <property type="protein sequence ID" value="CEE01995.1"/>
    <property type="molecule type" value="Genomic_DNA"/>
</dbReference>
<dbReference type="OrthoDB" id="2381602at2"/>
<dbReference type="PATRIC" id="fig|35841.6.peg.3103"/>
<dbReference type="eggNOG" id="ENOG50330Z5">
    <property type="taxonomic scope" value="Bacteria"/>
</dbReference>
<dbReference type="STRING" id="35841.B4167_3791"/>
<keyword evidence="6" id="KW-1185">Reference proteome</keyword>
<evidence type="ECO:0000313" key="4">
    <source>
        <dbReference type="EMBL" id="KIO71160.1"/>
    </source>
</evidence>
<reference evidence="3 6" key="1">
    <citation type="submission" date="2014-07" db="EMBL/GenBank/DDBJ databases">
        <authorList>
            <person name="Wibberg Daniel"/>
        </authorList>
    </citation>
    <scope>NUCLEOTIDE SEQUENCE [LARGE SCALE GENOMIC DNA]</scope>
</reference>
<evidence type="ECO:0000313" key="3">
    <source>
        <dbReference type="EMBL" id="CEE01995.1"/>
    </source>
</evidence>
<keyword evidence="2" id="KW-1133">Transmembrane helix</keyword>
<dbReference type="KEGG" id="bthv:CQJ30_12050"/>
<dbReference type="EMBL" id="JXLU01000133">
    <property type="protein sequence ID" value="KIO71160.1"/>
    <property type="molecule type" value="Genomic_DNA"/>
</dbReference>
<dbReference type="Proteomes" id="UP000032076">
    <property type="component" value="Unassembled WGS sequence"/>
</dbReference>
<reference evidence="4 5" key="2">
    <citation type="submission" date="2015-01" db="EMBL/GenBank/DDBJ databases">
        <title>Draft Genome Sequences of Four Bacillus thermoamylovorans Strains, Isolated From Food Products.</title>
        <authorList>
            <person name="Krawcyk A.O."/>
            <person name="Berendsen E.M."/>
            <person name="Eijlander R.T."/>
            <person name="de Jong A."/>
            <person name="Wells-Bennik M."/>
            <person name="Kuipers O.P."/>
        </authorList>
    </citation>
    <scope>NUCLEOTIDE SEQUENCE [LARGE SCALE GENOMIC DNA]</scope>
    <source>
        <strain evidence="4 5">B4167</strain>
    </source>
</reference>
<organism evidence="3 6">
    <name type="scientific">Caldibacillus thermoamylovorans</name>
    <dbReference type="NCBI Taxonomy" id="35841"/>
    <lineage>
        <taxon>Bacteria</taxon>
        <taxon>Bacillati</taxon>
        <taxon>Bacillota</taxon>
        <taxon>Bacilli</taxon>
        <taxon>Bacillales</taxon>
        <taxon>Bacillaceae</taxon>
        <taxon>Caldibacillus</taxon>
    </lineage>
</organism>
<accession>A0A090J2B0</accession>
<feature type="transmembrane region" description="Helical" evidence="2">
    <location>
        <begin position="29"/>
        <end position="47"/>
    </location>
</feature>
<dbReference type="Proteomes" id="UP000040576">
    <property type="component" value="Unassembled WGS sequence"/>
</dbReference>
<feature type="compositionally biased region" description="Polar residues" evidence="1">
    <location>
        <begin position="53"/>
        <end position="62"/>
    </location>
</feature>
<sequence>MSNDKGPFSILKKLFQKNDDTQKFDKKHYIIIVFVIGIAIMLFSNFFSSQRNESSNPVPVTSDSKEAENAEVFGNSGKNQPSTMKDYEEYYENQLKEAIESIVGVDDVSIVVNVDSTEKVVYEKNMINKKQITSETDSNGGKREVEDNSAEEQIVIVREGDKEVPLISETKKPDIRGVLIVAKGAENVQVKKSIIEAVMRTLDVPSHRVSVLSKK</sequence>
<evidence type="ECO:0000256" key="2">
    <source>
        <dbReference type="SAM" id="Phobius"/>
    </source>
</evidence>
<dbReference type="AlphaFoldDB" id="A0A090J2B0"/>
<evidence type="ECO:0000313" key="6">
    <source>
        <dbReference type="Proteomes" id="UP000040576"/>
    </source>
</evidence>
<proteinExistence type="predicted"/>
<gene>
    <name evidence="4" type="ORF">B4167_3791</name>
    <name evidence="3" type="ORF">BT1A1_2174</name>
</gene>
<keyword evidence="2" id="KW-0472">Membrane</keyword>
<evidence type="ECO:0000313" key="5">
    <source>
        <dbReference type="Proteomes" id="UP000032076"/>
    </source>
</evidence>